<evidence type="ECO:0000256" key="1">
    <source>
        <dbReference type="SAM" id="MobiDB-lite"/>
    </source>
</evidence>
<sequence length="153" mass="16638">MPRPRRNRDDVRPRGHVALAAGIVAGSPDAAVGRESQDRDRGCAYPGCTATRFVEIHHLQHWEDGGGTDYDNLICLCPHHHDAHHAGVFTIAASHNAVIPFTFAARGGWAIHATPPEADDPGRGRPTDAGSYTPPLGERADYGWITYRRNDTA</sequence>
<dbReference type="EMBL" id="CAJA01000294">
    <property type="protein sequence ID" value="CCH74012.1"/>
    <property type="molecule type" value="Genomic_DNA"/>
</dbReference>
<dbReference type="GO" id="GO:0004519">
    <property type="term" value="F:endonuclease activity"/>
    <property type="evidence" value="ECO:0007669"/>
    <property type="project" value="InterPro"/>
</dbReference>
<evidence type="ECO:0000259" key="2">
    <source>
        <dbReference type="SMART" id="SM00507"/>
    </source>
</evidence>
<dbReference type="GO" id="GO:0008270">
    <property type="term" value="F:zinc ion binding"/>
    <property type="evidence" value="ECO:0007669"/>
    <property type="project" value="InterPro"/>
</dbReference>
<evidence type="ECO:0000313" key="4">
    <source>
        <dbReference type="Proteomes" id="UP000035763"/>
    </source>
</evidence>
<feature type="domain" description="HNH nuclease" evidence="2">
    <location>
        <begin position="31"/>
        <end position="82"/>
    </location>
</feature>
<dbReference type="GO" id="GO:0003676">
    <property type="term" value="F:nucleic acid binding"/>
    <property type="evidence" value="ECO:0007669"/>
    <property type="project" value="InterPro"/>
</dbReference>
<dbReference type="SMART" id="SM00507">
    <property type="entry name" value="HNHc"/>
    <property type="match status" value="1"/>
</dbReference>
<dbReference type="Proteomes" id="UP000035763">
    <property type="component" value="Unassembled WGS sequence"/>
</dbReference>
<keyword evidence="4" id="KW-1185">Reference proteome</keyword>
<dbReference type="STRING" id="1193182.BN11_3630007"/>
<dbReference type="CDD" id="cd00085">
    <property type="entry name" value="HNHc"/>
    <property type="match status" value="1"/>
</dbReference>
<feature type="region of interest" description="Disordered" evidence="1">
    <location>
        <begin position="114"/>
        <end position="137"/>
    </location>
</feature>
<dbReference type="Pfam" id="PF01844">
    <property type="entry name" value="HNH"/>
    <property type="match status" value="1"/>
</dbReference>
<organism evidence="3 4">
    <name type="scientific">Nostocoides australiense Ben110</name>
    <dbReference type="NCBI Taxonomy" id="1193182"/>
    <lineage>
        <taxon>Bacteria</taxon>
        <taxon>Bacillati</taxon>
        <taxon>Actinomycetota</taxon>
        <taxon>Actinomycetes</taxon>
        <taxon>Micrococcales</taxon>
        <taxon>Intrasporangiaceae</taxon>
        <taxon>Nostocoides</taxon>
    </lineage>
</organism>
<name>W6JY14_9MICO</name>
<dbReference type="InterPro" id="IPR002711">
    <property type="entry name" value="HNH"/>
</dbReference>
<protein>
    <recommendedName>
        <fullName evidence="2">HNH nuclease domain-containing protein</fullName>
    </recommendedName>
</protein>
<dbReference type="AlphaFoldDB" id="W6JY14"/>
<evidence type="ECO:0000313" key="3">
    <source>
        <dbReference type="EMBL" id="CCH74012.1"/>
    </source>
</evidence>
<reference evidence="3 4" key="1">
    <citation type="journal article" date="2013" name="ISME J.">
        <title>A metabolic model for members of the genus Tetrasphaera involved in enhanced biological phosphorus removal.</title>
        <authorList>
            <person name="Kristiansen R."/>
            <person name="Nguyen H.T.T."/>
            <person name="Saunders A.M."/>
            <person name="Nielsen J.L."/>
            <person name="Wimmer R."/>
            <person name="Le V.Q."/>
            <person name="McIlroy S.J."/>
            <person name="Petrovski S."/>
            <person name="Seviour R.J."/>
            <person name="Calteau A."/>
            <person name="Nielsen K.L."/>
            <person name="Nielsen P.H."/>
        </authorList>
    </citation>
    <scope>NUCLEOTIDE SEQUENCE [LARGE SCALE GENOMIC DNA]</scope>
    <source>
        <strain evidence="3 4">Ben110</strain>
    </source>
</reference>
<dbReference type="RefSeq" id="WP_235435526.1">
    <property type="nucleotide sequence ID" value="NZ_HG764815.1"/>
</dbReference>
<accession>W6JY14</accession>
<proteinExistence type="predicted"/>
<dbReference type="InterPro" id="IPR003615">
    <property type="entry name" value="HNH_nuc"/>
</dbReference>
<dbReference type="Gene3D" id="1.10.30.50">
    <property type="match status" value="1"/>
</dbReference>
<comment type="caution">
    <text evidence="3">The sequence shown here is derived from an EMBL/GenBank/DDBJ whole genome shotgun (WGS) entry which is preliminary data.</text>
</comment>
<gene>
    <name evidence="3" type="ORF">BN11_3630007</name>
</gene>